<evidence type="ECO:0000256" key="12">
    <source>
        <dbReference type="ARBA" id="ARBA00038905"/>
    </source>
</evidence>
<dbReference type="GO" id="GO:0044715">
    <property type="term" value="F:8-oxo-dGDP phosphatase activity"/>
    <property type="evidence" value="ECO:0007669"/>
    <property type="project" value="TreeGrafter"/>
</dbReference>
<dbReference type="GO" id="GO:0008413">
    <property type="term" value="F:8-oxo-7,8-dihydroguanosine triphosphate pyrophosphatase activity"/>
    <property type="evidence" value="ECO:0007669"/>
    <property type="project" value="TreeGrafter"/>
</dbReference>
<evidence type="ECO:0000256" key="7">
    <source>
        <dbReference type="ARBA" id="ARBA00022801"/>
    </source>
</evidence>
<evidence type="ECO:0000256" key="9">
    <source>
        <dbReference type="ARBA" id="ARBA00023204"/>
    </source>
</evidence>
<evidence type="ECO:0000256" key="5">
    <source>
        <dbReference type="ARBA" id="ARBA00022723"/>
    </source>
</evidence>
<dbReference type="PANTHER" id="PTHR47707:SF1">
    <property type="entry name" value="NUDIX HYDROLASE FAMILY PROTEIN"/>
    <property type="match status" value="1"/>
</dbReference>
<dbReference type="GO" id="GO:0046872">
    <property type="term" value="F:metal ion binding"/>
    <property type="evidence" value="ECO:0007669"/>
    <property type="project" value="UniProtKB-KW"/>
</dbReference>
<evidence type="ECO:0000256" key="3">
    <source>
        <dbReference type="ARBA" id="ARBA00022457"/>
    </source>
</evidence>
<dbReference type="GO" id="GO:0006260">
    <property type="term" value="P:DNA replication"/>
    <property type="evidence" value="ECO:0007669"/>
    <property type="project" value="UniProtKB-KW"/>
</dbReference>
<dbReference type="PANTHER" id="PTHR47707">
    <property type="entry name" value="8-OXO-DGTP DIPHOSPHATASE"/>
    <property type="match status" value="1"/>
</dbReference>
<evidence type="ECO:0000256" key="17">
    <source>
        <dbReference type="RuleBase" id="RU003476"/>
    </source>
</evidence>
<dbReference type="EMBL" id="CP064936">
    <property type="protein sequence ID" value="QQA00193.1"/>
    <property type="molecule type" value="Genomic_DNA"/>
</dbReference>
<evidence type="ECO:0000256" key="15">
    <source>
        <dbReference type="ARBA" id="ARBA00041979"/>
    </source>
</evidence>
<dbReference type="InterPro" id="IPR020476">
    <property type="entry name" value="Nudix_hydrolase"/>
</dbReference>
<dbReference type="SUPFAM" id="SSF55811">
    <property type="entry name" value="Nudix"/>
    <property type="match status" value="1"/>
</dbReference>
<dbReference type="GO" id="GO:0044716">
    <property type="term" value="F:8-oxo-GDP phosphatase activity"/>
    <property type="evidence" value="ECO:0007669"/>
    <property type="project" value="TreeGrafter"/>
</dbReference>
<evidence type="ECO:0000313" key="19">
    <source>
        <dbReference type="EMBL" id="QQA00193.1"/>
    </source>
</evidence>
<keyword evidence="6" id="KW-0227">DNA damage</keyword>
<dbReference type="AlphaFoldDB" id="A0A7T3V463"/>
<dbReference type="KEGG" id="tper:IWA51_07860"/>
<feature type="domain" description="Nudix hydrolase" evidence="18">
    <location>
        <begin position="1"/>
        <end position="130"/>
    </location>
</feature>
<name>A0A7T3V463_9SPIR</name>
<organism evidence="19 20">
    <name type="scientific">Treponema peruense</name>
    <dbReference type="NCBI Taxonomy" id="2787628"/>
    <lineage>
        <taxon>Bacteria</taxon>
        <taxon>Pseudomonadati</taxon>
        <taxon>Spirochaetota</taxon>
        <taxon>Spirochaetia</taxon>
        <taxon>Spirochaetales</taxon>
        <taxon>Treponemataceae</taxon>
        <taxon>Treponema</taxon>
    </lineage>
</organism>
<dbReference type="Proteomes" id="UP000595224">
    <property type="component" value="Chromosome"/>
</dbReference>
<evidence type="ECO:0000256" key="10">
    <source>
        <dbReference type="ARBA" id="ARBA00035861"/>
    </source>
</evidence>
<dbReference type="EC" id="3.6.1.55" evidence="12"/>
<evidence type="ECO:0000256" key="11">
    <source>
        <dbReference type="ARBA" id="ARBA00036904"/>
    </source>
</evidence>
<evidence type="ECO:0000256" key="6">
    <source>
        <dbReference type="ARBA" id="ARBA00022763"/>
    </source>
</evidence>
<keyword evidence="8" id="KW-0460">Magnesium</keyword>
<keyword evidence="9" id="KW-0234">DNA repair</keyword>
<dbReference type="Pfam" id="PF00293">
    <property type="entry name" value="NUDIX"/>
    <property type="match status" value="1"/>
</dbReference>
<evidence type="ECO:0000256" key="13">
    <source>
        <dbReference type="ARBA" id="ARBA00040794"/>
    </source>
</evidence>
<dbReference type="RefSeq" id="WP_198442027.1">
    <property type="nucleotide sequence ID" value="NZ_CBCSHE010000001.1"/>
</dbReference>
<accession>A0A7T3V463</accession>
<dbReference type="InterPro" id="IPR000086">
    <property type="entry name" value="NUDIX_hydrolase_dom"/>
</dbReference>
<dbReference type="PROSITE" id="PS51462">
    <property type="entry name" value="NUDIX"/>
    <property type="match status" value="1"/>
</dbReference>
<keyword evidence="7 17" id="KW-0378">Hydrolase</keyword>
<gene>
    <name evidence="19" type="ORF">IWA51_07860</name>
</gene>
<keyword evidence="4" id="KW-0235">DNA replication</keyword>
<proteinExistence type="inferred from homology"/>
<reference evidence="19 20" key="1">
    <citation type="submission" date="2020-11" db="EMBL/GenBank/DDBJ databases">
        <title>Treponema Peruensis nv. sp., first commensal Treponema isolated from human feces.</title>
        <authorList>
            <person name="Belkhou C."/>
            <person name="Raes J."/>
        </authorList>
    </citation>
    <scope>NUCLEOTIDE SEQUENCE [LARGE SCALE GENOMIC DNA]</scope>
    <source>
        <strain evidence="19 20">RCC2812</strain>
    </source>
</reference>
<dbReference type="InterPro" id="IPR015797">
    <property type="entry name" value="NUDIX_hydrolase-like_dom_sf"/>
</dbReference>
<evidence type="ECO:0000256" key="8">
    <source>
        <dbReference type="ARBA" id="ARBA00022842"/>
    </source>
</evidence>
<evidence type="ECO:0000256" key="14">
    <source>
        <dbReference type="ARBA" id="ARBA00041592"/>
    </source>
</evidence>
<keyword evidence="20" id="KW-1185">Reference proteome</keyword>
<comment type="catalytic activity">
    <reaction evidence="11">
        <text>8-oxo-GTP + H2O = 8-oxo-GMP + diphosphate + H(+)</text>
        <dbReference type="Rhea" id="RHEA:67616"/>
        <dbReference type="ChEBI" id="CHEBI:15377"/>
        <dbReference type="ChEBI" id="CHEBI:15378"/>
        <dbReference type="ChEBI" id="CHEBI:33019"/>
        <dbReference type="ChEBI" id="CHEBI:143553"/>
        <dbReference type="ChEBI" id="CHEBI:145694"/>
    </reaction>
</comment>
<sequence length="137" mass="15614">MSKTSIACIALFKDKVLVAHRNLVGQMGGRWEFPGGKVEAGETDEQAIVREFQEEFGVCVKVGDAVASAVFAHNGTDVNLHAYRIFVPHRGIFRKYKLTEHSEYKWVTFDKIKELNFVDSDMLLYPKVREYAESVKK</sequence>
<dbReference type="CDD" id="cd03425">
    <property type="entry name" value="NUDIX_MutT_NudA_like"/>
    <property type="match status" value="1"/>
</dbReference>
<dbReference type="GO" id="GO:0035539">
    <property type="term" value="F:8-oxo-7,8-dihydrodeoxyguanosine triphosphate pyrophosphatase activity"/>
    <property type="evidence" value="ECO:0007669"/>
    <property type="project" value="UniProtKB-EC"/>
</dbReference>
<comment type="catalytic activity">
    <reaction evidence="10">
        <text>8-oxo-dGTP + H2O = 8-oxo-dGMP + diphosphate + H(+)</text>
        <dbReference type="Rhea" id="RHEA:31575"/>
        <dbReference type="ChEBI" id="CHEBI:15377"/>
        <dbReference type="ChEBI" id="CHEBI:15378"/>
        <dbReference type="ChEBI" id="CHEBI:33019"/>
        <dbReference type="ChEBI" id="CHEBI:63224"/>
        <dbReference type="ChEBI" id="CHEBI:77896"/>
        <dbReference type="EC" id="3.6.1.55"/>
    </reaction>
</comment>
<keyword evidence="5" id="KW-0479">Metal-binding</keyword>
<dbReference type="Gene3D" id="3.90.79.10">
    <property type="entry name" value="Nucleoside Triphosphate Pyrophosphohydrolase"/>
    <property type="match status" value="1"/>
</dbReference>
<comment type="similarity">
    <text evidence="2 17">Belongs to the Nudix hydrolase family.</text>
</comment>
<comment type="cofactor">
    <cofactor evidence="1">
        <name>Mg(2+)</name>
        <dbReference type="ChEBI" id="CHEBI:18420"/>
    </cofactor>
</comment>
<dbReference type="InterPro" id="IPR020084">
    <property type="entry name" value="NUDIX_hydrolase_CS"/>
</dbReference>
<dbReference type="InterPro" id="IPR047127">
    <property type="entry name" value="MutT-like"/>
</dbReference>
<dbReference type="GO" id="GO:0006281">
    <property type="term" value="P:DNA repair"/>
    <property type="evidence" value="ECO:0007669"/>
    <property type="project" value="UniProtKB-KW"/>
</dbReference>
<keyword evidence="3" id="KW-0515">Mutator protein</keyword>
<evidence type="ECO:0000313" key="20">
    <source>
        <dbReference type="Proteomes" id="UP000595224"/>
    </source>
</evidence>
<evidence type="ECO:0000256" key="2">
    <source>
        <dbReference type="ARBA" id="ARBA00005582"/>
    </source>
</evidence>
<evidence type="ECO:0000259" key="18">
    <source>
        <dbReference type="PROSITE" id="PS51462"/>
    </source>
</evidence>
<evidence type="ECO:0000256" key="4">
    <source>
        <dbReference type="ARBA" id="ARBA00022705"/>
    </source>
</evidence>
<dbReference type="PRINTS" id="PR00502">
    <property type="entry name" value="NUDIXFAMILY"/>
</dbReference>
<protein>
    <recommendedName>
        <fullName evidence="13">8-oxo-dGTP diphosphatase</fullName>
        <ecNumber evidence="12">3.6.1.55</ecNumber>
    </recommendedName>
    <alternativeName>
        <fullName evidence="16">7,8-dihydro-8-oxoguanine-triphosphatase</fullName>
    </alternativeName>
    <alternativeName>
        <fullName evidence="15">Mutator protein MutT</fullName>
    </alternativeName>
    <alternativeName>
        <fullName evidence="14">dGTP pyrophosphohydrolase</fullName>
    </alternativeName>
</protein>
<dbReference type="PROSITE" id="PS00893">
    <property type="entry name" value="NUDIX_BOX"/>
    <property type="match status" value="1"/>
</dbReference>
<evidence type="ECO:0000256" key="16">
    <source>
        <dbReference type="ARBA" id="ARBA00042798"/>
    </source>
</evidence>
<evidence type="ECO:0000256" key="1">
    <source>
        <dbReference type="ARBA" id="ARBA00001946"/>
    </source>
</evidence>